<keyword evidence="3" id="KW-1185">Reference proteome</keyword>
<dbReference type="Pfam" id="PF05699">
    <property type="entry name" value="Dimer_Tnp_hAT"/>
    <property type="match status" value="1"/>
</dbReference>
<feature type="domain" description="HAT C-terminal dimerisation" evidence="1">
    <location>
        <begin position="349"/>
        <end position="412"/>
    </location>
</feature>
<dbReference type="GO" id="GO:0046983">
    <property type="term" value="F:protein dimerization activity"/>
    <property type="evidence" value="ECO:0007669"/>
    <property type="project" value="InterPro"/>
</dbReference>
<gene>
    <name evidence="2" type="ORF">ElyMa_004196200</name>
</gene>
<dbReference type="AlphaFoldDB" id="A0AAV4GLX9"/>
<accession>A0AAV4GLX9</accession>
<dbReference type="EMBL" id="BMAT01008488">
    <property type="protein sequence ID" value="GFR86306.1"/>
    <property type="molecule type" value="Genomic_DNA"/>
</dbReference>
<dbReference type="InterPro" id="IPR008906">
    <property type="entry name" value="HATC_C_dom"/>
</dbReference>
<dbReference type="SUPFAM" id="SSF53098">
    <property type="entry name" value="Ribonuclease H-like"/>
    <property type="match status" value="1"/>
</dbReference>
<dbReference type="Proteomes" id="UP000762676">
    <property type="component" value="Unassembled WGS sequence"/>
</dbReference>
<reference evidence="2 3" key="1">
    <citation type="journal article" date="2021" name="Elife">
        <title>Chloroplast acquisition without the gene transfer in kleptoplastic sea slugs, Plakobranchus ocellatus.</title>
        <authorList>
            <person name="Maeda T."/>
            <person name="Takahashi S."/>
            <person name="Yoshida T."/>
            <person name="Shimamura S."/>
            <person name="Takaki Y."/>
            <person name="Nagai Y."/>
            <person name="Toyoda A."/>
            <person name="Suzuki Y."/>
            <person name="Arimoto A."/>
            <person name="Ishii H."/>
            <person name="Satoh N."/>
            <person name="Nishiyama T."/>
            <person name="Hasebe M."/>
            <person name="Maruyama T."/>
            <person name="Minagawa J."/>
            <person name="Obokata J."/>
            <person name="Shigenobu S."/>
        </authorList>
    </citation>
    <scope>NUCLEOTIDE SEQUENCE [LARGE SCALE GENOMIC DNA]</scope>
</reference>
<protein>
    <submittedName>
        <fullName evidence="2">Connexin 27.5</fullName>
    </submittedName>
</protein>
<comment type="caution">
    <text evidence="2">The sequence shown here is derived from an EMBL/GenBank/DDBJ whole genome shotgun (WGS) entry which is preliminary data.</text>
</comment>
<dbReference type="InterPro" id="IPR012337">
    <property type="entry name" value="RNaseH-like_sf"/>
</dbReference>
<dbReference type="PANTHER" id="PTHR37162:SF1">
    <property type="entry name" value="BED-TYPE DOMAIN-CONTAINING PROTEIN"/>
    <property type="match status" value="1"/>
</dbReference>
<name>A0AAV4GLX9_9GAST</name>
<organism evidence="2 3">
    <name type="scientific">Elysia marginata</name>
    <dbReference type="NCBI Taxonomy" id="1093978"/>
    <lineage>
        <taxon>Eukaryota</taxon>
        <taxon>Metazoa</taxon>
        <taxon>Spiralia</taxon>
        <taxon>Lophotrochozoa</taxon>
        <taxon>Mollusca</taxon>
        <taxon>Gastropoda</taxon>
        <taxon>Heterobranchia</taxon>
        <taxon>Euthyneura</taxon>
        <taxon>Panpulmonata</taxon>
        <taxon>Sacoglossa</taxon>
        <taxon>Placobranchoidea</taxon>
        <taxon>Plakobranchidae</taxon>
        <taxon>Elysia</taxon>
    </lineage>
</organism>
<sequence>MTENEIPWSNCIAIGCDNAAVMTGARKGVYAFVKEKNPKIFLAGCNLHLAHLAAEKAAAVLPVSPAELLVDIFYYFSKSSLRQSNFIKFQELCSVDQKAMLKHVPTRWLSIERCLARLLENWQPLKEFFRGETTGNNKSAYATGKVKTISEALTSPSTRLYCHFLSYTTSIFQPFLVENQCDAPQVHRLHQSMARLLRDVLTKFVSPSAMSNKLAYEVDFTLKYNLKSDKELLIGDAARQFIKNKSENGLKEHRIKEFYLNVVEYYKAAASYLKNNLPFESPVLQHMKICSPSELPKDGVISTSVPTLLEHFPCLLPAGASKNALYDQLADLQCTDLSEFSSVSRQDDFWAAVLAQHKERFGLACKFLLSLLTIPHSSAHCERVFSCIRKTKTVFRPSLKENTLEALMVLKHRSGKAAYDSKTLQHLKGSTTRALAAE</sequence>
<proteinExistence type="predicted"/>
<dbReference type="PANTHER" id="PTHR37162">
    <property type="entry name" value="HAT FAMILY DIMERISATION DOMAINCONTAINING PROTEIN-RELATED"/>
    <property type="match status" value="1"/>
</dbReference>
<evidence type="ECO:0000259" key="1">
    <source>
        <dbReference type="Pfam" id="PF05699"/>
    </source>
</evidence>
<evidence type="ECO:0000313" key="2">
    <source>
        <dbReference type="EMBL" id="GFR86306.1"/>
    </source>
</evidence>
<evidence type="ECO:0000313" key="3">
    <source>
        <dbReference type="Proteomes" id="UP000762676"/>
    </source>
</evidence>